<dbReference type="Pfam" id="PF02585">
    <property type="entry name" value="PIG-L"/>
    <property type="match status" value="1"/>
</dbReference>
<dbReference type="Proteomes" id="UP001595791">
    <property type="component" value="Unassembled WGS sequence"/>
</dbReference>
<evidence type="ECO:0000256" key="1">
    <source>
        <dbReference type="SAM" id="Coils"/>
    </source>
</evidence>
<dbReference type="EC" id="2.4.-.-" evidence="3"/>
<evidence type="ECO:0000313" key="3">
    <source>
        <dbReference type="EMBL" id="MFC4161807.1"/>
    </source>
</evidence>
<keyword evidence="4" id="KW-1185">Reference proteome</keyword>
<protein>
    <submittedName>
        <fullName evidence="3">Glycosyltransferase</fullName>
        <ecNumber evidence="3">2.4.-.-</ecNumber>
    </submittedName>
</protein>
<keyword evidence="3" id="KW-0328">Glycosyltransferase</keyword>
<dbReference type="CDD" id="cd04186">
    <property type="entry name" value="GT_2_like_c"/>
    <property type="match status" value="1"/>
</dbReference>
<accession>A0ABV8MU47</accession>
<proteinExistence type="predicted"/>
<dbReference type="PANTHER" id="PTHR43685:SF2">
    <property type="entry name" value="GLYCOSYLTRANSFERASE 2-LIKE DOMAIN-CONTAINING PROTEIN"/>
    <property type="match status" value="1"/>
</dbReference>
<dbReference type="InterPro" id="IPR029044">
    <property type="entry name" value="Nucleotide-diphossugar_trans"/>
</dbReference>
<feature type="domain" description="Glycosyltransferase 2-like" evidence="2">
    <location>
        <begin position="1158"/>
        <end position="1337"/>
    </location>
</feature>
<dbReference type="PANTHER" id="PTHR43685">
    <property type="entry name" value="GLYCOSYLTRANSFERASE"/>
    <property type="match status" value="1"/>
</dbReference>
<keyword evidence="3" id="KW-0808">Transferase</keyword>
<dbReference type="Gene3D" id="3.40.50.10320">
    <property type="entry name" value="LmbE-like"/>
    <property type="match status" value="1"/>
</dbReference>
<dbReference type="InterPro" id="IPR001173">
    <property type="entry name" value="Glyco_trans_2-like"/>
</dbReference>
<evidence type="ECO:0000259" key="2">
    <source>
        <dbReference type="Pfam" id="PF00535"/>
    </source>
</evidence>
<dbReference type="EMBL" id="JBHSBU010000002">
    <property type="protein sequence ID" value="MFC4161807.1"/>
    <property type="molecule type" value="Genomic_DNA"/>
</dbReference>
<dbReference type="CDD" id="cd04184">
    <property type="entry name" value="GT2_RfbC_Mx_like"/>
    <property type="match status" value="1"/>
</dbReference>
<dbReference type="SUPFAM" id="SSF102588">
    <property type="entry name" value="LmbE-like"/>
    <property type="match status" value="1"/>
</dbReference>
<dbReference type="InterPro" id="IPR024078">
    <property type="entry name" value="LmbE-like_dom_sf"/>
</dbReference>
<feature type="domain" description="Glycosyltransferase 2-like" evidence="2">
    <location>
        <begin position="231"/>
        <end position="339"/>
    </location>
</feature>
<dbReference type="InterPro" id="IPR050834">
    <property type="entry name" value="Glycosyltransf_2"/>
</dbReference>
<dbReference type="SUPFAM" id="SSF53448">
    <property type="entry name" value="Nucleotide-diphospho-sugar transferases"/>
    <property type="match status" value="3"/>
</dbReference>
<name>A0ABV8MU47_9NEIS</name>
<feature type="coiled-coil region" evidence="1">
    <location>
        <begin position="475"/>
        <end position="541"/>
    </location>
</feature>
<sequence>MLVFAPHPDDEVFGCGAAITRCLEKGGSVRVILLTAGADSAESEIARTRLAESRAAAELLGYEAPLCWGYPDRGLGYQESLIERMRQEIESYQADLVLAPSFFEVHPDHRVAARCAFEAVRRLGGERYFVQYEVGVSLRPNLLLDATPVYPRKRAAMACFGSQLVQQPYHEQVEAMNRQRSYTLDASVKLVEAFEIHPAAGLAHQLLAFFGSESTRQCDIPLLVGEAPLVSVLIRAANRDTLRQTLDSVAAQTYPNLEVVVVAAVPEQDNPGEHCGRFPLRFVGTEQRRPRAIAANTALDAGRGEFLLFLDDDDWLEPDHIARLLPVLNSEPSLVAVYSETRCVDRQGQPLSQRFGEIYDPVRMAVGNALPIHSVLFRRSVLASGCRFDTDFECYEDWDFWLQLGRLGNFQLVTGASAVYRLGTQNNSGAQTAAMSQIVADHLKIYHKWLPEMPGERLFDVLQRSLATFGLVREKSELSQTLARVEALHEAAAQQVVALEAELDAARSLYQANAEAHVAQVELLEQEIEAREIRCGEIEAQYAAAQQATRQHIDNLTQQIHVLQCELGDTRASLHRITALFHLKVVEQRELSERLATVEHLRSELSGSLIERQRLAQALGERDRLIHDLDQLVRDRQARAETLYRAVGDIFGAARWRWATRLARLQARAGRLIGASVTLPGQVELPAVAPLPQWRLPDPVQIPEPPPAALPPAVQAVAPVFPETYREFLRCFAPCPELTDEFRRAMRAHIDGFKVRPQITVRLSAHGASPADLLRAVDAVRYQLYPAWELHLDGLDTPALQELIEPLAMSDRRIVIHTVGRLRGNFVLAATVDEPLAELTCYRLALYLIEHNDLKPETAPVETDYPNWLEHYSALNEPSREQVEQAIAALPAQPLISVVMPTYNTERRWLAAAIESVRRQSYTNWELCIADDASTREETRELLRDYAARYPEQIKVHFRSENGHISLASNDALALAGGDYIALLDHDDLLAPDALFWVAHTLAEHPEANIIYSDEDKIDSDGVRCEPYFKPDWNYDLFLGQNTISHLGVYRASLLREIGGFRQGFEGSQDYDLALRAIDTCKQQGIHHIPRVLYHWRILPGSTALTIGEKPYASIAAKRALQEHLERNGYAGEAIDAPEASGMYRVCFELPAEKPLVSLIIPTRDKVELLSLCVDSILEKTRYRAFEIIVVDNGSVEPATLDYLERICREHDNVRVLRDDSPFNYSRLNNAAAALARGEIVGLLNNDLEVISEDWLDEMVTQALRPGVGCVGARLWYPDERLQHGGVLLGLGGVANHAHLRHSRGHPGYFGRAALVQNFSAVTGACLLVRKSIYDQVGGLDERLQVAFNDIDFCLRVREAGYRNLWTPYAELYHHESASRGSEDTPAKKARFQSEIDHMLARWQGQLENDPAYNPNLALYGRDFDLAFPPRPLPGLVEA</sequence>
<gene>
    <name evidence="3" type="ORF">ACFOW7_20935</name>
</gene>
<dbReference type="RefSeq" id="WP_378168344.1">
    <property type="nucleotide sequence ID" value="NZ_JBHSBU010000002.1"/>
</dbReference>
<evidence type="ECO:0000313" key="4">
    <source>
        <dbReference type="Proteomes" id="UP001595791"/>
    </source>
</evidence>
<dbReference type="InterPro" id="IPR003737">
    <property type="entry name" value="GlcNAc_PI_deacetylase-related"/>
</dbReference>
<keyword evidence="1" id="KW-0175">Coiled coil</keyword>
<organism evidence="3 4">
    <name type="scientific">Chitinimonas lacunae</name>
    <dbReference type="NCBI Taxonomy" id="1963018"/>
    <lineage>
        <taxon>Bacteria</taxon>
        <taxon>Pseudomonadati</taxon>
        <taxon>Pseudomonadota</taxon>
        <taxon>Betaproteobacteria</taxon>
        <taxon>Neisseriales</taxon>
        <taxon>Chitinibacteraceae</taxon>
        <taxon>Chitinimonas</taxon>
    </lineage>
</organism>
<reference evidence="4" key="1">
    <citation type="journal article" date="2019" name="Int. J. Syst. Evol. Microbiol.">
        <title>The Global Catalogue of Microorganisms (GCM) 10K type strain sequencing project: providing services to taxonomists for standard genome sequencing and annotation.</title>
        <authorList>
            <consortium name="The Broad Institute Genomics Platform"/>
            <consortium name="The Broad Institute Genome Sequencing Center for Infectious Disease"/>
            <person name="Wu L."/>
            <person name="Ma J."/>
        </authorList>
    </citation>
    <scope>NUCLEOTIDE SEQUENCE [LARGE SCALE GENOMIC DNA]</scope>
    <source>
        <strain evidence="4">LMG 29894</strain>
    </source>
</reference>
<dbReference type="Pfam" id="PF00535">
    <property type="entry name" value="Glycos_transf_2"/>
    <property type="match status" value="3"/>
</dbReference>
<comment type="caution">
    <text evidence="3">The sequence shown here is derived from an EMBL/GenBank/DDBJ whole genome shotgun (WGS) entry which is preliminary data.</text>
</comment>
<dbReference type="GO" id="GO:0016757">
    <property type="term" value="F:glycosyltransferase activity"/>
    <property type="evidence" value="ECO:0007669"/>
    <property type="project" value="UniProtKB-KW"/>
</dbReference>
<feature type="domain" description="Glycosyltransferase 2-like" evidence="2">
    <location>
        <begin position="897"/>
        <end position="1056"/>
    </location>
</feature>
<dbReference type="Gene3D" id="3.90.550.10">
    <property type="entry name" value="Spore Coat Polysaccharide Biosynthesis Protein SpsA, Chain A"/>
    <property type="match status" value="3"/>
</dbReference>